<protein>
    <recommendedName>
        <fullName evidence="3">PE domain-containing protein</fullName>
    </recommendedName>
</protein>
<keyword evidence="2" id="KW-1185">Reference proteome</keyword>
<comment type="caution">
    <text evidence="1">The sequence shown here is derived from an EMBL/GenBank/DDBJ whole genome shotgun (WGS) entry which is preliminary data.</text>
</comment>
<dbReference type="EMBL" id="JADLRE010000002">
    <property type="protein sequence ID" value="MBF6224121.1"/>
    <property type="molecule type" value="Genomic_DNA"/>
</dbReference>
<gene>
    <name evidence="1" type="ORF">IU470_03155</name>
</gene>
<reference evidence="1 2" key="1">
    <citation type="submission" date="2020-10" db="EMBL/GenBank/DDBJ databases">
        <title>Identification of Nocardia species via Next-generation sequencing and recognition of intraspecies genetic diversity.</title>
        <authorList>
            <person name="Li P."/>
            <person name="Li P."/>
            <person name="Lu B."/>
        </authorList>
    </citation>
    <scope>NUCLEOTIDE SEQUENCE [LARGE SCALE GENOMIC DNA]</scope>
    <source>
        <strain evidence="1 2">N-11</strain>
    </source>
</reference>
<evidence type="ECO:0008006" key="3">
    <source>
        <dbReference type="Google" id="ProtNLM"/>
    </source>
</evidence>
<proteinExistence type="predicted"/>
<dbReference type="RefSeq" id="WP_195031500.1">
    <property type="nucleotide sequence ID" value="NZ_JADLRE010000002.1"/>
</dbReference>
<evidence type="ECO:0000313" key="2">
    <source>
        <dbReference type="Proteomes" id="UP000807309"/>
    </source>
</evidence>
<sequence length="105" mass="10895">MYFSLTPGQLPAIAAQLSTGTTDLAGTMVTSAAGSVPLPPGCDDVSRRITQAFFGFATNLFDKTAQGVGHRMNAEPHLPEVDACYCAADASGNSQISARRVAFGE</sequence>
<accession>A0ABS0C1U3</accession>
<dbReference type="Proteomes" id="UP000807309">
    <property type="component" value="Unassembled WGS sequence"/>
</dbReference>
<name>A0ABS0C1U3_9NOCA</name>
<evidence type="ECO:0000313" key="1">
    <source>
        <dbReference type="EMBL" id="MBF6224121.1"/>
    </source>
</evidence>
<organism evidence="1 2">
    <name type="scientific">Nocardia abscessus</name>
    <dbReference type="NCBI Taxonomy" id="120957"/>
    <lineage>
        <taxon>Bacteria</taxon>
        <taxon>Bacillati</taxon>
        <taxon>Actinomycetota</taxon>
        <taxon>Actinomycetes</taxon>
        <taxon>Mycobacteriales</taxon>
        <taxon>Nocardiaceae</taxon>
        <taxon>Nocardia</taxon>
    </lineage>
</organism>